<feature type="transmembrane region" description="Helical" evidence="4">
    <location>
        <begin position="24"/>
        <end position="46"/>
    </location>
</feature>
<dbReference type="Pfam" id="PF16076">
    <property type="entry name" value="Acyltransf_C"/>
    <property type="match status" value="1"/>
</dbReference>
<protein>
    <recommendedName>
        <fullName evidence="5">Phospholipid/glycerol acyltransferase domain-containing protein</fullName>
    </recommendedName>
</protein>
<accession>A0AAW2HA16</accession>
<evidence type="ECO:0000256" key="3">
    <source>
        <dbReference type="ARBA" id="ARBA00023315"/>
    </source>
</evidence>
<dbReference type="CDD" id="cd07990">
    <property type="entry name" value="LPLAT_LCLAT1-like"/>
    <property type="match status" value="1"/>
</dbReference>
<dbReference type="Pfam" id="PF01553">
    <property type="entry name" value="Acyltransferase"/>
    <property type="match status" value="1"/>
</dbReference>
<dbReference type="SMART" id="SM00563">
    <property type="entry name" value="PlsC"/>
    <property type="match status" value="1"/>
</dbReference>
<dbReference type="GO" id="GO:0016746">
    <property type="term" value="F:acyltransferase activity"/>
    <property type="evidence" value="ECO:0007669"/>
    <property type="project" value="UniProtKB-KW"/>
</dbReference>
<dbReference type="AlphaFoldDB" id="A0AAW2HA16"/>
<keyword evidence="2" id="KW-0808">Transferase</keyword>
<keyword evidence="4" id="KW-0472">Membrane</keyword>
<dbReference type="PANTHER" id="PTHR10983:SF2">
    <property type="entry name" value="ACYL-COA:LYSOPHOSPHATIDYLGLYCEROL ACYLTRANSFERASE 1"/>
    <property type="match status" value="1"/>
</dbReference>
<evidence type="ECO:0000313" key="6">
    <source>
        <dbReference type="EMBL" id="KAL0266626.1"/>
    </source>
</evidence>
<dbReference type="GO" id="GO:0036149">
    <property type="term" value="P:phosphatidylinositol acyl-chain remodeling"/>
    <property type="evidence" value="ECO:0007669"/>
    <property type="project" value="TreeGrafter"/>
</dbReference>
<evidence type="ECO:0000256" key="1">
    <source>
        <dbReference type="ARBA" id="ARBA00008655"/>
    </source>
</evidence>
<dbReference type="SUPFAM" id="SSF69593">
    <property type="entry name" value="Glycerol-3-phosphate (1)-acyltransferase"/>
    <property type="match status" value="1"/>
</dbReference>
<keyword evidence="4" id="KW-0812">Transmembrane</keyword>
<proteinExistence type="inferred from homology"/>
<dbReference type="GO" id="GO:0005783">
    <property type="term" value="C:endoplasmic reticulum"/>
    <property type="evidence" value="ECO:0007669"/>
    <property type="project" value="TreeGrafter"/>
</dbReference>
<dbReference type="EMBL" id="JARGDH010000005">
    <property type="protein sequence ID" value="KAL0266626.1"/>
    <property type="molecule type" value="Genomic_DNA"/>
</dbReference>
<evidence type="ECO:0000256" key="4">
    <source>
        <dbReference type="SAM" id="Phobius"/>
    </source>
</evidence>
<organism evidence="6">
    <name type="scientific">Menopon gallinae</name>
    <name type="common">poultry shaft louse</name>
    <dbReference type="NCBI Taxonomy" id="328185"/>
    <lineage>
        <taxon>Eukaryota</taxon>
        <taxon>Metazoa</taxon>
        <taxon>Ecdysozoa</taxon>
        <taxon>Arthropoda</taxon>
        <taxon>Hexapoda</taxon>
        <taxon>Insecta</taxon>
        <taxon>Pterygota</taxon>
        <taxon>Neoptera</taxon>
        <taxon>Paraneoptera</taxon>
        <taxon>Psocodea</taxon>
        <taxon>Troctomorpha</taxon>
        <taxon>Phthiraptera</taxon>
        <taxon>Amblycera</taxon>
        <taxon>Menoponidae</taxon>
        <taxon>Menopon</taxon>
    </lineage>
</organism>
<dbReference type="PANTHER" id="PTHR10983">
    <property type="entry name" value="1-ACYLGLYCEROL-3-PHOSPHATE ACYLTRANSFERASE-RELATED"/>
    <property type="match status" value="1"/>
</dbReference>
<keyword evidence="4" id="KW-1133">Transmembrane helix</keyword>
<reference evidence="6" key="1">
    <citation type="journal article" date="2024" name="Gigascience">
        <title>Chromosome-level genome of the poultry shaft louse Menopon gallinae provides insight into the host-switching and adaptive evolution of parasitic lice.</title>
        <authorList>
            <person name="Xu Y."/>
            <person name="Ma L."/>
            <person name="Liu S."/>
            <person name="Liang Y."/>
            <person name="Liu Q."/>
            <person name="He Z."/>
            <person name="Tian L."/>
            <person name="Duan Y."/>
            <person name="Cai W."/>
            <person name="Li H."/>
            <person name="Song F."/>
        </authorList>
    </citation>
    <scope>NUCLEOTIDE SEQUENCE</scope>
    <source>
        <strain evidence="6">Cailab_2023a</strain>
    </source>
</reference>
<feature type="domain" description="Phospholipid/glycerol acyltransferase" evidence="5">
    <location>
        <begin position="100"/>
        <end position="216"/>
    </location>
</feature>
<evidence type="ECO:0000256" key="2">
    <source>
        <dbReference type="ARBA" id="ARBA00022679"/>
    </source>
</evidence>
<name>A0AAW2HA16_9NEOP</name>
<feature type="transmembrane region" description="Helical" evidence="4">
    <location>
        <begin position="351"/>
        <end position="369"/>
    </location>
</feature>
<dbReference type="InterPro" id="IPR032098">
    <property type="entry name" value="Acyltransf_C"/>
</dbReference>
<comment type="similarity">
    <text evidence="1">Belongs to the 1-acyl-sn-glycerol-3-phosphate acyltransferase family.</text>
</comment>
<sequence>MDDSAIHYRKDRFIIRFAKCCKSVLRILFVIINNVYCIPTYVVWMVVLYPVKVCCPDLYWRIEGLFFHWLLAMVAMWSWSAGYDVVEVGDDIRNCLEEKTLVVANHQSTADVPLLMATFNAKRNILPHLMWIMDRVFKFTNFGIVSVLHQDFFIVSGKDRREASLTALRKHLHSSFIPRHRKWIVLFPEGGFLRKRRATSQRFAQKNNLPILKNVSLPRVGALRVIMENIGYTHEVVELENEEKPVRNHTDASKIRWVVDITIAYPRGEPLDLPTIITGSRPPCRTILFYRVYKSSEIPLDKEEMTNWLYKIFQEKEEMLEKFYTTGVFPTNEYCQSPTPERLVVQNNLRFIILHLFFITSTYVHYHAITSFLSYMW</sequence>
<dbReference type="InterPro" id="IPR002123">
    <property type="entry name" value="Plipid/glycerol_acylTrfase"/>
</dbReference>
<feature type="transmembrane region" description="Helical" evidence="4">
    <location>
        <begin position="66"/>
        <end position="86"/>
    </location>
</feature>
<comment type="caution">
    <text evidence="6">The sequence shown here is derived from an EMBL/GenBank/DDBJ whole genome shotgun (WGS) entry which is preliminary data.</text>
</comment>
<gene>
    <name evidence="6" type="ORF">PYX00_009118</name>
</gene>
<evidence type="ECO:0000259" key="5">
    <source>
        <dbReference type="SMART" id="SM00563"/>
    </source>
</evidence>
<keyword evidence="3" id="KW-0012">Acyltransferase</keyword>